<accession>A0ACC0P2L9</accession>
<organism evidence="1 2">
    <name type="scientific">Rhododendron molle</name>
    <name type="common">Chinese azalea</name>
    <name type="synonym">Azalea mollis</name>
    <dbReference type="NCBI Taxonomy" id="49168"/>
    <lineage>
        <taxon>Eukaryota</taxon>
        <taxon>Viridiplantae</taxon>
        <taxon>Streptophyta</taxon>
        <taxon>Embryophyta</taxon>
        <taxon>Tracheophyta</taxon>
        <taxon>Spermatophyta</taxon>
        <taxon>Magnoliopsida</taxon>
        <taxon>eudicotyledons</taxon>
        <taxon>Gunneridae</taxon>
        <taxon>Pentapetalae</taxon>
        <taxon>asterids</taxon>
        <taxon>Ericales</taxon>
        <taxon>Ericaceae</taxon>
        <taxon>Ericoideae</taxon>
        <taxon>Rhodoreae</taxon>
        <taxon>Rhododendron</taxon>
    </lineage>
</organism>
<sequence length="121" mass="13968">MMWSQMGVERVPDKYVFRRWCKNSSTSIEAHRHDNMCNIFNKVVDLAEDSQEKYNMVMTRVREIKRELMETSVVCESNVVSFGDDTGTRIVDISLGDGVIPFKQSTNILDPEGARLSDWNM</sequence>
<gene>
    <name evidence="1" type="ORF">RHMOL_Rhmol04G0147000</name>
</gene>
<evidence type="ECO:0000313" key="2">
    <source>
        <dbReference type="Proteomes" id="UP001062846"/>
    </source>
</evidence>
<reference evidence="1" key="1">
    <citation type="submission" date="2022-02" db="EMBL/GenBank/DDBJ databases">
        <title>Plant Genome Project.</title>
        <authorList>
            <person name="Zhang R.-G."/>
        </authorList>
    </citation>
    <scope>NUCLEOTIDE SEQUENCE</scope>
    <source>
        <strain evidence="1">AT1</strain>
    </source>
</reference>
<dbReference type="Proteomes" id="UP001062846">
    <property type="component" value="Chromosome 4"/>
</dbReference>
<protein>
    <submittedName>
        <fullName evidence="1">Uncharacterized protein</fullName>
    </submittedName>
</protein>
<comment type="caution">
    <text evidence="1">The sequence shown here is derived from an EMBL/GenBank/DDBJ whole genome shotgun (WGS) entry which is preliminary data.</text>
</comment>
<evidence type="ECO:0000313" key="1">
    <source>
        <dbReference type="EMBL" id="KAI8559078.1"/>
    </source>
</evidence>
<keyword evidence="2" id="KW-1185">Reference proteome</keyword>
<proteinExistence type="predicted"/>
<name>A0ACC0P2L9_RHOML</name>
<dbReference type="EMBL" id="CM046391">
    <property type="protein sequence ID" value="KAI8559078.1"/>
    <property type="molecule type" value="Genomic_DNA"/>
</dbReference>